<dbReference type="SUPFAM" id="SSF51735">
    <property type="entry name" value="NAD(P)-binding Rossmann-fold domains"/>
    <property type="match status" value="1"/>
</dbReference>
<dbReference type="InterPro" id="IPR051164">
    <property type="entry name" value="NmrA-like_oxidored"/>
</dbReference>
<evidence type="ECO:0000259" key="3">
    <source>
        <dbReference type="Pfam" id="PF05368"/>
    </source>
</evidence>
<organism evidence="4 5">
    <name type="scientific">Hyaloscypha hepaticicola</name>
    <dbReference type="NCBI Taxonomy" id="2082293"/>
    <lineage>
        <taxon>Eukaryota</taxon>
        <taxon>Fungi</taxon>
        <taxon>Dikarya</taxon>
        <taxon>Ascomycota</taxon>
        <taxon>Pezizomycotina</taxon>
        <taxon>Leotiomycetes</taxon>
        <taxon>Helotiales</taxon>
        <taxon>Hyaloscyphaceae</taxon>
        <taxon>Hyaloscypha</taxon>
    </lineage>
</organism>
<dbReference type="OrthoDB" id="10254221at2759"/>
<dbReference type="GO" id="GO:0005634">
    <property type="term" value="C:nucleus"/>
    <property type="evidence" value="ECO:0007669"/>
    <property type="project" value="TreeGrafter"/>
</dbReference>
<dbReference type="Pfam" id="PF05368">
    <property type="entry name" value="NmrA"/>
    <property type="match status" value="1"/>
</dbReference>
<accession>A0A2J6QI95</accession>
<dbReference type="InterPro" id="IPR036291">
    <property type="entry name" value="NAD(P)-bd_dom_sf"/>
</dbReference>
<keyword evidence="2" id="KW-0521">NADP</keyword>
<dbReference type="InterPro" id="IPR008030">
    <property type="entry name" value="NmrA-like"/>
</dbReference>
<evidence type="ECO:0000313" key="5">
    <source>
        <dbReference type="Proteomes" id="UP000235672"/>
    </source>
</evidence>
<name>A0A2J6QI95_9HELO</name>
<evidence type="ECO:0000256" key="1">
    <source>
        <dbReference type="ARBA" id="ARBA00006328"/>
    </source>
</evidence>
<feature type="domain" description="NmrA-like" evidence="3">
    <location>
        <begin position="32"/>
        <end position="266"/>
    </location>
</feature>
<keyword evidence="5" id="KW-1185">Reference proteome</keyword>
<dbReference type="AlphaFoldDB" id="A0A2J6QI95"/>
<dbReference type="PANTHER" id="PTHR42748">
    <property type="entry name" value="NITROGEN METABOLITE REPRESSION PROTEIN NMRA FAMILY MEMBER"/>
    <property type="match status" value="1"/>
</dbReference>
<sequence length="329" mass="35265">MSRNVCISAVDGQTGYLIAELLTTDQKFSSKVNSVCGLSLHPTSAKCKELQKLGVIIIPHKHGKVKGMAATLKESGADALCIIPPAHKDKVDITMELVAAGKRAGVPNVCLVSSAGADMADAKKQPNLREFIEIEQLVMEAKGDAKTPTGTSPVVVRAGFYAENLLNYSPQAKEGILPLPIGPNHKFAPVALGDVALVVAHVLSGKGKHGFDDRHRGQLIVLTGPMLAAGEELAEAASQALGVDMQFEDISEAEAKRVLHAQAPSDASEIQYLLEYFSLVREGKTNYISTCAFHDITGQHPQEPVDFFKVYAAEFKSEHASKKRKTNGK</sequence>
<proteinExistence type="inferred from homology"/>
<protein>
    <submittedName>
        <fullName evidence="4">NAD(P)-binding protein</fullName>
    </submittedName>
</protein>
<gene>
    <name evidence="4" type="ORF">NA56DRAFT_564588</name>
</gene>
<evidence type="ECO:0000313" key="4">
    <source>
        <dbReference type="EMBL" id="PMD25982.1"/>
    </source>
</evidence>
<dbReference type="PANTHER" id="PTHR42748:SF22">
    <property type="entry name" value="NMRA-LIKE DOMAIN-CONTAINING PROTEIN"/>
    <property type="match status" value="1"/>
</dbReference>
<reference evidence="4 5" key="1">
    <citation type="submission" date="2016-05" db="EMBL/GenBank/DDBJ databases">
        <title>A degradative enzymes factory behind the ericoid mycorrhizal symbiosis.</title>
        <authorList>
            <consortium name="DOE Joint Genome Institute"/>
            <person name="Martino E."/>
            <person name="Morin E."/>
            <person name="Grelet G."/>
            <person name="Kuo A."/>
            <person name="Kohler A."/>
            <person name="Daghino S."/>
            <person name="Barry K."/>
            <person name="Choi C."/>
            <person name="Cichocki N."/>
            <person name="Clum A."/>
            <person name="Copeland A."/>
            <person name="Hainaut M."/>
            <person name="Haridas S."/>
            <person name="Labutti K."/>
            <person name="Lindquist E."/>
            <person name="Lipzen A."/>
            <person name="Khouja H.-R."/>
            <person name="Murat C."/>
            <person name="Ohm R."/>
            <person name="Olson A."/>
            <person name="Spatafora J."/>
            <person name="Veneault-Fourrey C."/>
            <person name="Henrissat B."/>
            <person name="Grigoriev I."/>
            <person name="Martin F."/>
            <person name="Perotto S."/>
        </authorList>
    </citation>
    <scope>NUCLEOTIDE SEQUENCE [LARGE SCALE GENOMIC DNA]</scope>
    <source>
        <strain evidence="4 5">UAMH 7357</strain>
    </source>
</reference>
<dbReference type="Proteomes" id="UP000235672">
    <property type="component" value="Unassembled WGS sequence"/>
</dbReference>
<dbReference type="Gene3D" id="3.40.50.720">
    <property type="entry name" value="NAD(P)-binding Rossmann-like Domain"/>
    <property type="match status" value="1"/>
</dbReference>
<comment type="similarity">
    <text evidence="1">Belongs to the NmrA-type oxidoreductase family.</text>
</comment>
<evidence type="ECO:0000256" key="2">
    <source>
        <dbReference type="ARBA" id="ARBA00022857"/>
    </source>
</evidence>
<dbReference type="EMBL" id="KZ613469">
    <property type="protein sequence ID" value="PMD25982.1"/>
    <property type="molecule type" value="Genomic_DNA"/>
</dbReference>
<dbReference type="STRING" id="1745343.A0A2J6QI95"/>